<dbReference type="GO" id="GO:0022857">
    <property type="term" value="F:transmembrane transporter activity"/>
    <property type="evidence" value="ECO:0007669"/>
    <property type="project" value="InterPro"/>
</dbReference>
<feature type="transmembrane region" description="Helical" evidence="6">
    <location>
        <begin position="20"/>
        <end position="40"/>
    </location>
</feature>
<comment type="subcellular location">
    <subcellularLocation>
        <location evidence="1 6">Membrane</location>
        <topology evidence="1 6">Multi-pass membrane protein</topology>
    </subcellularLocation>
</comment>
<dbReference type="SUPFAM" id="SSF103481">
    <property type="entry name" value="Multidrug resistance efflux transporter EmrE"/>
    <property type="match status" value="2"/>
</dbReference>
<organism evidence="9 10">
    <name type="scientific">Linum tenue</name>
    <dbReference type="NCBI Taxonomy" id="586396"/>
    <lineage>
        <taxon>Eukaryota</taxon>
        <taxon>Viridiplantae</taxon>
        <taxon>Streptophyta</taxon>
        <taxon>Embryophyta</taxon>
        <taxon>Tracheophyta</taxon>
        <taxon>Spermatophyta</taxon>
        <taxon>Magnoliopsida</taxon>
        <taxon>eudicotyledons</taxon>
        <taxon>Gunneridae</taxon>
        <taxon>Pentapetalae</taxon>
        <taxon>rosids</taxon>
        <taxon>fabids</taxon>
        <taxon>Malpighiales</taxon>
        <taxon>Linaceae</taxon>
        <taxon>Linum</taxon>
    </lineage>
</organism>
<evidence type="ECO:0000259" key="8">
    <source>
        <dbReference type="Pfam" id="PF00892"/>
    </source>
</evidence>
<name>A0AAV0NB22_9ROSI</name>
<feature type="transmembrane region" description="Helical" evidence="6">
    <location>
        <begin position="157"/>
        <end position="179"/>
    </location>
</feature>
<feature type="transmembrane region" description="Helical" evidence="6">
    <location>
        <begin position="265"/>
        <end position="285"/>
    </location>
</feature>
<comment type="caution">
    <text evidence="9">The sequence shown here is derived from an EMBL/GenBank/DDBJ whole genome shotgun (WGS) entry which is preliminary data.</text>
</comment>
<feature type="transmembrane region" description="Helical" evidence="6">
    <location>
        <begin position="117"/>
        <end position="137"/>
    </location>
</feature>
<feature type="transmembrane region" description="Helical" evidence="6">
    <location>
        <begin position="323"/>
        <end position="343"/>
    </location>
</feature>
<feature type="domain" description="EamA" evidence="8">
    <location>
        <begin position="38"/>
        <end position="167"/>
    </location>
</feature>
<evidence type="ECO:0000313" key="9">
    <source>
        <dbReference type="EMBL" id="CAI0455637.1"/>
    </source>
</evidence>
<reference evidence="9" key="1">
    <citation type="submission" date="2022-08" db="EMBL/GenBank/DDBJ databases">
        <authorList>
            <person name="Gutierrez-Valencia J."/>
        </authorList>
    </citation>
    <scope>NUCLEOTIDE SEQUENCE</scope>
</reference>
<dbReference type="InterPro" id="IPR030184">
    <property type="entry name" value="WAT1-related"/>
</dbReference>
<keyword evidence="10" id="KW-1185">Reference proteome</keyword>
<dbReference type="InterPro" id="IPR037185">
    <property type="entry name" value="EmrE-like"/>
</dbReference>
<evidence type="ECO:0000256" key="7">
    <source>
        <dbReference type="SAM" id="MobiDB-lite"/>
    </source>
</evidence>
<keyword evidence="4 6" id="KW-1133">Transmembrane helix</keyword>
<gene>
    <name evidence="9" type="ORF">LITE_LOCUS32430</name>
</gene>
<keyword evidence="3 6" id="KW-0812">Transmembrane</keyword>
<protein>
    <recommendedName>
        <fullName evidence="6">WAT1-related protein</fullName>
    </recommendedName>
</protein>
<evidence type="ECO:0000256" key="4">
    <source>
        <dbReference type="ARBA" id="ARBA00022989"/>
    </source>
</evidence>
<evidence type="ECO:0000256" key="6">
    <source>
        <dbReference type="RuleBase" id="RU363077"/>
    </source>
</evidence>
<feature type="transmembrane region" description="Helical" evidence="6">
    <location>
        <begin position="87"/>
        <end position="111"/>
    </location>
</feature>
<evidence type="ECO:0000256" key="2">
    <source>
        <dbReference type="ARBA" id="ARBA00007635"/>
    </source>
</evidence>
<accession>A0AAV0NB22</accession>
<dbReference type="Proteomes" id="UP001154282">
    <property type="component" value="Unassembled WGS sequence"/>
</dbReference>
<evidence type="ECO:0000256" key="5">
    <source>
        <dbReference type="ARBA" id="ARBA00023136"/>
    </source>
</evidence>
<evidence type="ECO:0000256" key="3">
    <source>
        <dbReference type="ARBA" id="ARBA00022692"/>
    </source>
</evidence>
<sequence length="375" mass="40554">MRKESREFERREMAGGGRFVYGDLLPFSAMVSMECMNVGLNTLFKAATTAGMSYYVYVVYAYAIAALVLLPAPFFSHRSRALPPLSFSVLWKIGLLGIIVGSSSIVGSAGISYSSPTLASAIANLTPAFTFILAVMFRMEKVVLRRGSHQAKVLGTIVSIAGAFVVTLYKGAPMFIAASSSSSSFAQLYQSLESSPAQYWVLGGIFLTCEYILFSLGYIFLNRILTEYPAELTVVFFRNIAVTITATIVALYTEGTCASAWILRPNVALASVLCTGLLGSCLKSVVRAWVVRKKGPVFVVMFKPFSVVIAVAMGAMFLGDTLYVGSVIGAVVLSIGFYAVMWGKAHEDDCCSQQKDTQSTEKAPLLQTSRRNAQV</sequence>
<feature type="region of interest" description="Disordered" evidence="7">
    <location>
        <begin position="356"/>
        <end position="375"/>
    </location>
</feature>
<feature type="transmembrane region" description="Helical" evidence="6">
    <location>
        <begin position="297"/>
        <end position="317"/>
    </location>
</feature>
<keyword evidence="5 6" id="KW-0472">Membrane</keyword>
<dbReference type="PANTHER" id="PTHR31218">
    <property type="entry name" value="WAT1-RELATED PROTEIN"/>
    <property type="match status" value="1"/>
</dbReference>
<dbReference type="InterPro" id="IPR000620">
    <property type="entry name" value="EamA_dom"/>
</dbReference>
<proteinExistence type="inferred from homology"/>
<dbReference type="Pfam" id="PF00892">
    <property type="entry name" value="EamA"/>
    <property type="match status" value="1"/>
</dbReference>
<evidence type="ECO:0000313" key="10">
    <source>
        <dbReference type="Proteomes" id="UP001154282"/>
    </source>
</evidence>
<feature type="transmembrane region" description="Helical" evidence="6">
    <location>
        <begin position="233"/>
        <end position="253"/>
    </location>
</feature>
<feature type="transmembrane region" description="Helical" evidence="6">
    <location>
        <begin position="52"/>
        <end position="75"/>
    </location>
</feature>
<dbReference type="AlphaFoldDB" id="A0AAV0NB22"/>
<feature type="transmembrane region" description="Helical" evidence="6">
    <location>
        <begin position="199"/>
        <end position="221"/>
    </location>
</feature>
<dbReference type="EMBL" id="CAMGYJ010000008">
    <property type="protein sequence ID" value="CAI0455637.1"/>
    <property type="molecule type" value="Genomic_DNA"/>
</dbReference>
<evidence type="ECO:0000256" key="1">
    <source>
        <dbReference type="ARBA" id="ARBA00004141"/>
    </source>
</evidence>
<comment type="similarity">
    <text evidence="2 6">Belongs to the drug/metabolite transporter (DMT) superfamily. Plant drug/metabolite exporter (P-DME) (TC 2.A.7.4) family.</text>
</comment>
<dbReference type="GO" id="GO:0016020">
    <property type="term" value="C:membrane"/>
    <property type="evidence" value="ECO:0007669"/>
    <property type="project" value="UniProtKB-SubCell"/>
</dbReference>